<dbReference type="EMBL" id="LXQC01000124">
    <property type="protein sequence ID" value="TFE69548.1"/>
    <property type="molecule type" value="Genomic_DNA"/>
</dbReference>
<feature type="transmembrane region" description="Helical" evidence="8">
    <location>
        <begin position="78"/>
        <end position="95"/>
    </location>
</feature>
<keyword evidence="4 8" id="KW-0812">Transmembrane</keyword>
<feature type="binding site" evidence="7">
    <location>
        <position position="189"/>
    </location>
    <ligand>
        <name>Zn(2+)</name>
        <dbReference type="ChEBI" id="CHEBI:29105"/>
    </ligand>
</feature>
<keyword evidence="6 8" id="KW-0472">Membrane</keyword>
<feature type="transmembrane region" description="Helical" evidence="8">
    <location>
        <begin position="152"/>
        <end position="173"/>
    </location>
</feature>
<protein>
    <recommendedName>
        <fullName evidence="11">Hemolysin</fullName>
    </recommendedName>
</protein>
<reference evidence="9 10" key="1">
    <citation type="submission" date="2016-05" db="EMBL/GenBank/DDBJ databases">
        <title>Diversity and Homogeneity among Thermoacidophilic Verrucomicrobia Methanotrophs Linked with Geographical Origin.</title>
        <authorList>
            <person name="Erikstad H.-A."/>
            <person name="Smestad N.B."/>
            <person name="Ceballos R.M."/>
            <person name="Birkeland N.-K."/>
        </authorList>
    </citation>
    <scope>NUCLEOTIDE SEQUENCE [LARGE SCALE GENOMIC DNA]</scope>
    <source>
        <strain evidence="9 10">Phi</strain>
    </source>
</reference>
<evidence type="ECO:0000256" key="1">
    <source>
        <dbReference type="ARBA" id="ARBA00004651"/>
    </source>
</evidence>
<evidence type="ECO:0000256" key="3">
    <source>
        <dbReference type="ARBA" id="ARBA00022475"/>
    </source>
</evidence>
<dbReference type="InterPro" id="IPR005744">
    <property type="entry name" value="Hy-lIII"/>
</dbReference>
<dbReference type="GO" id="GO:0140911">
    <property type="term" value="F:pore-forming activity"/>
    <property type="evidence" value="ECO:0007669"/>
    <property type="project" value="InterPro"/>
</dbReference>
<evidence type="ECO:0000256" key="2">
    <source>
        <dbReference type="ARBA" id="ARBA00008488"/>
    </source>
</evidence>
<keyword evidence="7" id="KW-0479">Metal-binding</keyword>
<name>A0A4Y8PE09_9BACT</name>
<dbReference type="GO" id="GO:0005886">
    <property type="term" value="C:plasma membrane"/>
    <property type="evidence" value="ECO:0007669"/>
    <property type="project" value="UniProtKB-SubCell"/>
</dbReference>
<dbReference type="PANTHER" id="PTHR20855">
    <property type="entry name" value="ADIPOR/PROGESTIN RECEPTOR-RELATED"/>
    <property type="match status" value="1"/>
</dbReference>
<dbReference type="InterPro" id="IPR004254">
    <property type="entry name" value="AdipoR/HlyIII-related"/>
</dbReference>
<feature type="transmembrane region" description="Helical" evidence="8">
    <location>
        <begin position="102"/>
        <end position="121"/>
    </location>
</feature>
<keyword evidence="3" id="KW-1003">Cell membrane</keyword>
<evidence type="ECO:0000313" key="10">
    <source>
        <dbReference type="Proteomes" id="UP000297713"/>
    </source>
</evidence>
<keyword evidence="5 8" id="KW-1133">Transmembrane helix</keyword>
<evidence type="ECO:0000256" key="4">
    <source>
        <dbReference type="ARBA" id="ARBA00022692"/>
    </source>
</evidence>
<sequence length="206" mass="23573">MNKIREPFNAYTHVFGAVLSIIGMLFLILKKANKGTIPLDILIYGLGLFLMFLASGLYHSLNCSSKTLSFLRRLDHCSIFVLIAATYTPVIVEAANKEWRSFLLILIWTIAAAGIFFKIFFSYPSRFIYTSLYISMGWVGIFFLPKIQLPRVALFYALEGGVVYTVGALSYMLKWPNASRSLNFHNLWHIMVLLGCFFMYLMVYNL</sequence>
<proteinExistence type="inferred from homology"/>
<organism evidence="9 10">
    <name type="scientific">Methylacidiphilum caldifontis</name>
    <dbReference type="NCBI Taxonomy" id="2795386"/>
    <lineage>
        <taxon>Bacteria</taxon>
        <taxon>Pseudomonadati</taxon>
        <taxon>Verrucomicrobiota</taxon>
        <taxon>Methylacidiphilae</taxon>
        <taxon>Methylacidiphilales</taxon>
        <taxon>Methylacidiphilaceae</taxon>
        <taxon>Methylacidiphilum (ex Ratnadevi et al. 2023)</taxon>
    </lineage>
</organism>
<comment type="similarity">
    <text evidence="2">Belongs to the UPF0073 (Hly-III) family.</text>
</comment>
<dbReference type="AlphaFoldDB" id="A0A4Y8PE09"/>
<gene>
    <name evidence="9" type="ORF">A7Q10_06755</name>
</gene>
<feature type="binding site" evidence="7">
    <location>
        <position position="185"/>
    </location>
    <ligand>
        <name>Zn(2+)</name>
        <dbReference type="ChEBI" id="CHEBI:29105"/>
    </ligand>
</feature>
<evidence type="ECO:0000313" key="9">
    <source>
        <dbReference type="EMBL" id="TFE69548.1"/>
    </source>
</evidence>
<comment type="subcellular location">
    <subcellularLocation>
        <location evidence="1">Cell membrane</location>
        <topology evidence="1">Multi-pass membrane protein</topology>
    </subcellularLocation>
</comment>
<evidence type="ECO:0000256" key="5">
    <source>
        <dbReference type="ARBA" id="ARBA00022989"/>
    </source>
</evidence>
<evidence type="ECO:0000256" key="8">
    <source>
        <dbReference type="SAM" id="Phobius"/>
    </source>
</evidence>
<feature type="transmembrane region" description="Helical" evidence="8">
    <location>
        <begin position="41"/>
        <end position="58"/>
    </location>
</feature>
<evidence type="ECO:0000256" key="7">
    <source>
        <dbReference type="PIRSR" id="PIRSR604254-1"/>
    </source>
</evidence>
<comment type="caution">
    <text evidence="9">The sequence shown here is derived from an EMBL/GenBank/DDBJ whole genome shotgun (WGS) entry which is preliminary data.</text>
</comment>
<dbReference type="GO" id="GO:0046872">
    <property type="term" value="F:metal ion binding"/>
    <property type="evidence" value="ECO:0007669"/>
    <property type="project" value="UniProtKB-KW"/>
</dbReference>
<accession>A0A4Y8PE09</accession>
<feature type="transmembrane region" description="Helical" evidence="8">
    <location>
        <begin position="12"/>
        <end position="29"/>
    </location>
</feature>
<evidence type="ECO:0008006" key="11">
    <source>
        <dbReference type="Google" id="ProtNLM"/>
    </source>
</evidence>
<feature type="binding site" evidence="7">
    <location>
        <position position="59"/>
    </location>
    <ligand>
        <name>Zn(2+)</name>
        <dbReference type="ChEBI" id="CHEBI:29105"/>
    </ligand>
</feature>
<keyword evidence="7" id="KW-0862">Zinc</keyword>
<feature type="transmembrane region" description="Helical" evidence="8">
    <location>
        <begin position="127"/>
        <end position="145"/>
    </location>
</feature>
<keyword evidence="10" id="KW-1185">Reference proteome</keyword>
<dbReference type="RefSeq" id="WP_166792834.1">
    <property type="nucleotide sequence ID" value="NZ_LXQC01000124.1"/>
</dbReference>
<feature type="transmembrane region" description="Helical" evidence="8">
    <location>
        <begin position="185"/>
        <end position="204"/>
    </location>
</feature>
<dbReference type="Proteomes" id="UP000297713">
    <property type="component" value="Unassembled WGS sequence"/>
</dbReference>
<dbReference type="NCBIfam" id="TIGR01065">
    <property type="entry name" value="hlyIII"/>
    <property type="match status" value="1"/>
</dbReference>
<evidence type="ECO:0000256" key="6">
    <source>
        <dbReference type="ARBA" id="ARBA00023136"/>
    </source>
</evidence>
<dbReference type="PANTHER" id="PTHR20855:SF3">
    <property type="entry name" value="LD03007P"/>
    <property type="match status" value="1"/>
</dbReference>
<dbReference type="Pfam" id="PF03006">
    <property type="entry name" value="HlyIII"/>
    <property type="match status" value="1"/>
</dbReference>